<feature type="compositionally biased region" description="Basic and acidic residues" evidence="1">
    <location>
        <begin position="131"/>
        <end position="151"/>
    </location>
</feature>
<dbReference type="VEuPathDB" id="FungiDB:PV08_00460"/>
<feature type="compositionally biased region" description="Polar residues" evidence="1">
    <location>
        <begin position="34"/>
        <end position="50"/>
    </location>
</feature>
<dbReference type="AlphaFoldDB" id="A0A0D2BMU8"/>
<dbReference type="RefSeq" id="XP_016240101.1">
    <property type="nucleotide sequence ID" value="XM_016374825.1"/>
</dbReference>
<dbReference type="OrthoDB" id="4161095at2759"/>
<accession>A0A0D2BMU8</accession>
<gene>
    <name evidence="2" type="ORF">PV08_00460</name>
</gene>
<organism evidence="2 3">
    <name type="scientific">Exophiala spinifera</name>
    <dbReference type="NCBI Taxonomy" id="91928"/>
    <lineage>
        <taxon>Eukaryota</taxon>
        <taxon>Fungi</taxon>
        <taxon>Dikarya</taxon>
        <taxon>Ascomycota</taxon>
        <taxon>Pezizomycotina</taxon>
        <taxon>Eurotiomycetes</taxon>
        <taxon>Chaetothyriomycetidae</taxon>
        <taxon>Chaetothyriales</taxon>
        <taxon>Herpotrichiellaceae</taxon>
        <taxon>Exophiala</taxon>
    </lineage>
</organism>
<evidence type="ECO:0000256" key="1">
    <source>
        <dbReference type="SAM" id="MobiDB-lite"/>
    </source>
</evidence>
<feature type="compositionally biased region" description="Acidic residues" evidence="1">
    <location>
        <begin position="115"/>
        <end position="130"/>
    </location>
</feature>
<feature type="compositionally biased region" description="Basic and acidic residues" evidence="1">
    <location>
        <begin position="51"/>
        <end position="66"/>
    </location>
</feature>
<proteinExistence type="predicted"/>
<feature type="region of interest" description="Disordered" evidence="1">
    <location>
        <begin position="1"/>
        <end position="151"/>
    </location>
</feature>
<keyword evidence="3" id="KW-1185">Reference proteome</keyword>
<dbReference type="GeneID" id="27327543"/>
<name>A0A0D2BMU8_9EURO</name>
<sequence>MSANYSYSSSSFVSATYSSSGTASSSSDAARGNNGHNQAHSQRYTETVTSNDRDGTTVYRTHEETGKPILAEAYHAPATSTGAGPGQGRGVTRGIADGGGVSSDGTHAQNRIQDVTDDDDDDAAVDPEQEERDRQYLERMEDEYAKREGGA</sequence>
<feature type="compositionally biased region" description="Polar residues" evidence="1">
    <location>
        <begin position="103"/>
        <end position="113"/>
    </location>
</feature>
<feature type="compositionally biased region" description="Low complexity" evidence="1">
    <location>
        <begin position="1"/>
        <end position="30"/>
    </location>
</feature>
<evidence type="ECO:0000313" key="3">
    <source>
        <dbReference type="Proteomes" id="UP000053328"/>
    </source>
</evidence>
<dbReference type="EMBL" id="KN847492">
    <property type="protein sequence ID" value="KIW19885.1"/>
    <property type="molecule type" value="Genomic_DNA"/>
</dbReference>
<evidence type="ECO:0000313" key="2">
    <source>
        <dbReference type="EMBL" id="KIW19885.1"/>
    </source>
</evidence>
<protein>
    <submittedName>
        <fullName evidence="2">Uncharacterized protein</fullName>
    </submittedName>
</protein>
<feature type="compositionally biased region" description="Gly residues" evidence="1">
    <location>
        <begin position="83"/>
        <end position="102"/>
    </location>
</feature>
<dbReference type="Proteomes" id="UP000053328">
    <property type="component" value="Unassembled WGS sequence"/>
</dbReference>
<reference evidence="2 3" key="1">
    <citation type="submission" date="2015-01" db="EMBL/GenBank/DDBJ databases">
        <title>The Genome Sequence of Exophiala spinifera CBS89968.</title>
        <authorList>
            <consortium name="The Broad Institute Genomics Platform"/>
            <person name="Cuomo C."/>
            <person name="de Hoog S."/>
            <person name="Gorbushina A."/>
            <person name="Stielow B."/>
            <person name="Teixiera M."/>
            <person name="Abouelleil A."/>
            <person name="Chapman S.B."/>
            <person name="Priest M."/>
            <person name="Young S.K."/>
            <person name="Wortman J."/>
            <person name="Nusbaum C."/>
            <person name="Birren B."/>
        </authorList>
    </citation>
    <scope>NUCLEOTIDE SEQUENCE [LARGE SCALE GENOMIC DNA]</scope>
    <source>
        <strain evidence="2 3">CBS 89968</strain>
    </source>
</reference>
<dbReference type="HOGENOM" id="CLU_122943_0_0_1"/>